<comment type="similarity">
    <text evidence="10">Belongs to the glycosyltransferase 14 family.</text>
</comment>
<dbReference type="InterPro" id="IPR018244">
    <property type="entry name" value="Allrgn_V5/Tpx1_CS"/>
</dbReference>
<evidence type="ECO:0000256" key="2">
    <source>
        <dbReference type="ARBA" id="ARBA00004922"/>
    </source>
</evidence>
<dbReference type="PROSITE" id="PS01009">
    <property type="entry name" value="CRISP_1"/>
    <property type="match status" value="1"/>
</dbReference>
<evidence type="ECO:0000313" key="13">
    <source>
        <dbReference type="Proteomes" id="UP001303046"/>
    </source>
</evidence>
<gene>
    <name evidence="12" type="primary">Necator_chrX.g25844</name>
    <name evidence="12" type="ORF">RB195_025678</name>
</gene>
<evidence type="ECO:0000256" key="5">
    <source>
        <dbReference type="ARBA" id="ARBA00022692"/>
    </source>
</evidence>
<evidence type="ECO:0000256" key="4">
    <source>
        <dbReference type="ARBA" id="ARBA00022679"/>
    </source>
</evidence>
<dbReference type="Proteomes" id="UP001303046">
    <property type="component" value="Unassembled WGS sequence"/>
</dbReference>
<dbReference type="PANTHER" id="PTHR19297:SF186">
    <property type="entry name" value="CORE-2_I-BRANCHING ENZYME"/>
    <property type="match status" value="1"/>
</dbReference>
<feature type="domain" description="SCP" evidence="11">
    <location>
        <begin position="356"/>
        <end position="499"/>
    </location>
</feature>
<reference evidence="12 13" key="1">
    <citation type="submission" date="2023-08" db="EMBL/GenBank/DDBJ databases">
        <title>A Necator americanus chromosomal reference genome.</title>
        <authorList>
            <person name="Ilik V."/>
            <person name="Petrzelkova K.J."/>
            <person name="Pardy F."/>
            <person name="Fuh T."/>
            <person name="Niatou-Singa F.S."/>
            <person name="Gouil Q."/>
            <person name="Baker L."/>
            <person name="Ritchie M.E."/>
            <person name="Jex A.R."/>
            <person name="Gazzola D."/>
            <person name="Li H."/>
            <person name="Toshio Fujiwara R."/>
            <person name="Zhan B."/>
            <person name="Aroian R.V."/>
            <person name="Pafco B."/>
            <person name="Schwarz E.M."/>
        </authorList>
    </citation>
    <scope>NUCLEOTIDE SEQUENCE [LARGE SCALE GENOMIC DNA]</scope>
    <source>
        <strain evidence="12 13">Aroian</strain>
        <tissue evidence="12">Whole animal</tissue>
    </source>
</reference>
<keyword evidence="8" id="KW-0472">Membrane</keyword>
<evidence type="ECO:0000256" key="10">
    <source>
        <dbReference type="ARBA" id="ARBA00038150"/>
    </source>
</evidence>
<keyword evidence="3" id="KW-0328">Glycosyltransferase</keyword>
<evidence type="ECO:0000259" key="11">
    <source>
        <dbReference type="SMART" id="SM00198"/>
    </source>
</evidence>
<dbReference type="PANTHER" id="PTHR19297">
    <property type="entry name" value="GLYCOSYLTRANSFERASE 14 FAMILY MEMBER"/>
    <property type="match status" value="1"/>
</dbReference>
<protein>
    <recommendedName>
        <fullName evidence="11">SCP domain-containing protein</fullName>
    </recommendedName>
</protein>
<dbReference type="InterPro" id="IPR003406">
    <property type="entry name" value="Glyco_trans_14"/>
</dbReference>
<evidence type="ECO:0000256" key="3">
    <source>
        <dbReference type="ARBA" id="ARBA00022676"/>
    </source>
</evidence>
<keyword evidence="4" id="KW-0808">Transferase</keyword>
<keyword evidence="9" id="KW-0325">Glycoprotein</keyword>
<keyword evidence="13" id="KW-1185">Reference proteome</keyword>
<dbReference type="CDD" id="cd05380">
    <property type="entry name" value="CAP_euk"/>
    <property type="match status" value="2"/>
</dbReference>
<feature type="domain" description="SCP" evidence="11">
    <location>
        <begin position="552"/>
        <end position="711"/>
    </location>
</feature>
<dbReference type="InterPro" id="IPR001283">
    <property type="entry name" value="CRISP-related"/>
</dbReference>
<dbReference type="InterPro" id="IPR014044">
    <property type="entry name" value="CAP_dom"/>
</dbReference>
<dbReference type="InterPro" id="IPR035940">
    <property type="entry name" value="CAP_sf"/>
</dbReference>
<dbReference type="PRINTS" id="PR00837">
    <property type="entry name" value="V5TPXLIKE"/>
</dbReference>
<evidence type="ECO:0000256" key="1">
    <source>
        <dbReference type="ARBA" id="ARBA00004606"/>
    </source>
</evidence>
<dbReference type="SMART" id="SM00198">
    <property type="entry name" value="SCP"/>
    <property type="match status" value="2"/>
</dbReference>
<keyword evidence="7" id="KW-1133">Transmembrane helix</keyword>
<comment type="pathway">
    <text evidence="2">Protein modification; protein glycosylation.</text>
</comment>
<accession>A0ABR1ETD5</accession>
<comment type="caution">
    <text evidence="12">The sequence shown here is derived from an EMBL/GenBank/DDBJ whole genome shotgun (WGS) entry which is preliminary data.</text>
</comment>
<dbReference type="Pfam" id="PF00188">
    <property type="entry name" value="CAP"/>
    <property type="match status" value="2"/>
</dbReference>
<dbReference type="SUPFAM" id="SSF55797">
    <property type="entry name" value="PR-1-like"/>
    <property type="match status" value="2"/>
</dbReference>
<dbReference type="InterPro" id="IPR002413">
    <property type="entry name" value="V5_allergen-like"/>
</dbReference>
<organism evidence="12 13">
    <name type="scientific">Necator americanus</name>
    <name type="common">Human hookworm</name>
    <dbReference type="NCBI Taxonomy" id="51031"/>
    <lineage>
        <taxon>Eukaryota</taxon>
        <taxon>Metazoa</taxon>
        <taxon>Ecdysozoa</taxon>
        <taxon>Nematoda</taxon>
        <taxon>Chromadorea</taxon>
        <taxon>Rhabditida</taxon>
        <taxon>Rhabditina</taxon>
        <taxon>Rhabditomorpha</taxon>
        <taxon>Strongyloidea</taxon>
        <taxon>Ancylostomatidae</taxon>
        <taxon>Bunostominae</taxon>
        <taxon>Necator</taxon>
    </lineage>
</organism>
<dbReference type="Pfam" id="PF02485">
    <property type="entry name" value="Branch"/>
    <property type="match status" value="1"/>
</dbReference>
<dbReference type="Gene3D" id="3.40.33.10">
    <property type="entry name" value="CAP"/>
    <property type="match status" value="2"/>
</dbReference>
<comment type="subcellular location">
    <subcellularLocation>
        <location evidence="1">Membrane</location>
        <topology evidence="1">Single-pass type II membrane protein</topology>
    </subcellularLocation>
</comment>
<evidence type="ECO:0000256" key="8">
    <source>
        <dbReference type="ARBA" id="ARBA00023136"/>
    </source>
</evidence>
<keyword evidence="6" id="KW-0735">Signal-anchor</keyword>
<dbReference type="PRINTS" id="PR00838">
    <property type="entry name" value="V5ALLERGEN"/>
</dbReference>
<evidence type="ECO:0000313" key="12">
    <source>
        <dbReference type="EMBL" id="KAK6765907.1"/>
    </source>
</evidence>
<evidence type="ECO:0000256" key="6">
    <source>
        <dbReference type="ARBA" id="ARBA00022968"/>
    </source>
</evidence>
<sequence>MRSRPSSWLARIRSFPSTGCENGSILLPILSLSSLYGINVMDHRQAIEINNTVEIVKYRNWKYDFQFFENEIYKSANVCETINKYFFFERKPLSLEEEKYPLSFGFVLYKDIVQVLLELSIFYHPQNAYCITVDGTASRRFKNVIMALPKCFKNMAAFIGKRSQWGSYGILDNVYNCFHYLTNLKHGWKYYQYLSGSDLPIRTNLEMVRIMKALNGSINSDIEEYEMDRYRTMEGIHPPVPLYKSAMSVAVPREAANYIVRSQKVKRLLRYLSHTWIPDESFWTSVAGNAPLLRVPGSFRARDIIWLRKYMKMNPPWEKTTSSVGTTYIGRYQVWEWQKPCGGQIRSWSCVFGVLDVPDIIQRPELIAHKLSLGVEPAAFMCIMKQWDCTLEQQAQDYIANCPSSMGTFSGYSQNIIKYTGTFSNPLTNVATALTKWWSVVRQNGNTDPENKYVNTNLYSFANMVHGKMTGIGCAYKVCSASSALTVTCLYNKIGYYTNGVMWENGAACTSAADCTTYPGSTCSGGLCVEEIEESDTGANTMCPSNSNMTDASRKKFLEVHNYLRSRVPKGLEPDALGGNAPKASKMLKMVYDCNVEASAITHSQKCVYQHSTSAERPGLGENLYRTSALNVDRVTTAAESSQLWWDELKKYGVGQENMLTDALWNRPGMAVGHYTQMAWETTYKLGCSIQHCPTFTYSVCQYGPAGNYMNQMIYTIGNPCTDDSGCPGSYTCSVTEGLCNVV</sequence>
<proteinExistence type="inferred from homology"/>
<dbReference type="EMBL" id="JAVFWL010000006">
    <property type="protein sequence ID" value="KAK6765907.1"/>
    <property type="molecule type" value="Genomic_DNA"/>
</dbReference>
<name>A0ABR1ETD5_NECAM</name>
<evidence type="ECO:0000256" key="7">
    <source>
        <dbReference type="ARBA" id="ARBA00022989"/>
    </source>
</evidence>
<keyword evidence="5" id="KW-0812">Transmembrane</keyword>
<evidence type="ECO:0000256" key="9">
    <source>
        <dbReference type="ARBA" id="ARBA00023180"/>
    </source>
</evidence>